<accession>A0ABP9P092</accession>
<reference evidence="3" key="1">
    <citation type="journal article" date="2019" name="Int. J. Syst. Evol. Microbiol.">
        <title>The Global Catalogue of Microorganisms (GCM) 10K type strain sequencing project: providing services to taxonomists for standard genome sequencing and annotation.</title>
        <authorList>
            <consortium name="The Broad Institute Genomics Platform"/>
            <consortium name="The Broad Institute Genome Sequencing Center for Infectious Disease"/>
            <person name="Wu L."/>
            <person name="Ma J."/>
        </authorList>
    </citation>
    <scope>NUCLEOTIDE SEQUENCE [LARGE SCALE GENOMIC DNA]</scope>
    <source>
        <strain evidence="3">JCM 18053</strain>
    </source>
</reference>
<keyword evidence="1" id="KW-0732">Signal</keyword>
<feature type="chain" id="PRO_5045794332" description="DUF3108 domain-containing protein" evidence="1">
    <location>
        <begin position="24"/>
        <end position="378"/>
    </location>
</feature>
<proteinExistence type="predicted"/>
<evidence type="ECO:0000256" key="1">
    <source>
        <dbReference type="SAM" id="SignalP"/>
    </source>
</evidence>
<evidence type="ECO:0000313" key="2">
    <source>
        <dbReference type="EMBL" id="GAA5138204.1"/>
    </source>
</evidence>
<comment type="caution">
    <text evidence="2">The sequence shown here is derived from an EMBL/GenBank/DDBJ whole genome shotgun (WGS) entry which is preliminary data.</text>
</comment>
<dbReference type="Proteomes" id="UP001499852">
    <property type="component" value="Unassembled WGS sequence"/>
</dbReference>
<feature type="signal peptide" evidence="1">
    <location>
        <begin position="1"/>
        <end position="23"/>
    </location>
</feature>
<keyword evidence="3" id="KW-1185">Reference proteome</keyword>
<dbReference type="EMBL" id="BAABIA010000003">
    <property type="protein sequence ID" value="GAA5138204.1"/>
    <property type="molecule type" value="Genomic_DNA"/>
</dbReference>
<protein>
    <recommendedName>
        <fullName evidence="4">DUF3108 domain-containing protein</fullName>
    </recommendedName>
</protein>
<evidence type="ECO:0000313" key="3">
    <source>
        <dbReference type="Proteomes" id="UP001499852"/>
    </source>
</evidence>
<dbReference type="RefSeq" id="WP_345735897.1">
    <property type="nucleotide sequence ID" value="NZ_BAABIA010000003.1"/>
</dbReference>
<name>A0ABP9P092_9BACT</name>
<evidence type="ECO:0008006" key="4">
    <source>
        <dbReference type="Google" id="ProtNLM"/>
    </source>
</evidence>
<sequence length="378" mass="42616">MLNRTVHFLAGLFFLLTGHLASAQTPKLFALDALLNWEEPFAIGEKDMVVPFEGMGVTGYKRFYTKMKSGEDCRIFDMNSDAKCQLHLLPSRFPVKLFRAHYSYEGQLYKLEMTLLSAGVREALEVELDKLLGARSTMGKMVNKGQESPIWRWDSPKLILISHAAGPELLRLEILNPNFPTESSFPIRKSVTLIAPQTVAAPVDLDALLDFDKVWTYSPDDLEKVYRVRIPDQKEGAQFEWLGAEKTRARFSRKVNPGSITSLTLLAKQMEAQEAIVEFVGGRLARVTITLYNRRDSGAIEPSKFREKFIKAGQHLKQRLAMAPKNTSAAAGADRKVARWLWESPQCLALIEHNDYEGEAAQVPELLQLKLAPPRPTE</sequence>
<gene>
    <name evidence="2" type="ORF">GCM10023213_16480</name>
</gene>
<organism evidence="2 3">
    <name type="scientific">Prosthecobacter algae</name>
    <dbReference type="NCBI Taxonomy" id="1144682"/>
    <lineage>
        <taxon>Bacteria</taxon>
        <taxon>Pseudomonadati</taxon>
        <taxon>Verrucomicrobiota</taxon>
        <taxon>Verrucomicrobiia</taxon>
        <taxon>Verrucomicrobiales</taxon>
        <taxon>Verrucomicrobiaceae</taxon>
        <taxon>Prosthecobacter</taxon>
    </lineage>
</organism>